<accession>A0AAV8UZ97</accession>
<dbReference type="PANTHER" id="PTHR34801:SF6">
    <property type="entry name" value="SLL1620 PROTEIN"/>
    <property type="match status" value="1"/>
</dbReference>
<proteinExistence type="predicted"/>
<organism evidence="1 2">
    <name type="scientific">Rhodosorus marinus</name>
    <dbReference type="NCBI Taxonomy" id="101924"/>
    <lineage>
        <taxon>Eukaryota</taxon>
        <taxon>Rhodophyta</taxon>
        <taxon>Stylonematophyceae</taxon>
        <taxon>Stylonematales</taxon>
        <taxon>Stylonemataceae</taxon>
        <taxon>Rhodosorus</taxon>
    </lineage>
</organism>
<evidence type="ECO:0000313" key="2">
    <source>
        <dbReference type="Proteomes" id="UP001157974"/>
    </source>
</evidence>
<reference evidence="1 2" key="1">
    <citation type="journal article" date="2023" name="Nat. Commun.">
        <title>Origin of minicircular mitochondrial genomes in red algae.</title>
        <authorList>
            <person name="Lee Y."/>
            <person name="Cho C.H."/>
            <person name="Lee Y.M."/>
            <person name="Park S.I."/>
            <person name="Yang J.H."/>
            <person name="West J.A."/>
            <person name="Bhattacharya D."/>
            <person name="Yoon H.S."/>
        </authorList>
    </citation>
    <scope>NUCLEOTIDE SEQUENCE [LARGE SCALE GENOMIC DNA]</scope>
    <source>
        <strain evidence="1 2">CCMP1338</strain>
        <tissue evidence="1">Whole cell</tissue>
    </source>
</reference>
<dbReference type="AlphaFoldDB" id="A0AAV8UZ97"/>
<name>A0AAV8UZ97_9RHOD</name>
<comment type="caution">
    <text evidence="1">The sequence shown here is derived from an EMBL/GenBank/DDBJ whole genome shotgun (WGS) entry which is preliminary data.</text>
</comment>
<evidence type="ECO:0000313" key="1">
    <source>
        <dbReference type="EMBL" id="KAJ8907953.1"/>
    </source>
</evidence>
<gene>
    <name evidence="1" type="ORF">NDN08_008056</name>
</gene>
<protein>
    <submittedName>
        <fullName evidence="1">Uncharacterized protein</fullName>
    </submittedName>
</protein>
<dbReference type="Proteomes" id="UP001157974">
    <property type="component" value="Unassembled WGS sequence"/>
</dbReference>
<sequence>MGFLGPVGPPLRSRTSVSMVDRRDALKIVSGSALSIALISIGSPAIAESTAAKGISKGRLFPCPQNGACLSSSSSNQPSKYIAPWSYEGTSDEAKSKLLDYANKSSSLKVVAHDGDYVWLVYEGGTLKGEVDIEFKLRKDDQIVTIRAASRRTTKVYAFSAPSTDLKALLTGLRQDLGWEDLDKDLLEM</sequence>
<dbReference type="Pfam" id="PF07386">
    <property type="entry name" value="DUF1499"/>
    <property type="match status" value="1"/>
</dbReference>
<dbReference type="PANTHER" id="PTHR34801">
    <property type="entry name" value="EXPRESSED PROTEIN"/>
    <property type="match status" value="1"/>
</dbReference>
<keyword evidence="2" id="KW-1185">Reference proteome</keyword>
<dbReference type="InterPro" id="IPR010865">
    <property type="entry name" value="DUF1499"/>
</dbReference>
<dbReference type="EMBL" id="JAMWBK010000002">
    <property type="protein sequence ID" value="KAJ8907953.1"/>
    <property type="molecule type" value="Genomic_DNA"/>
</dbReference>